<evidence type="ECO:0000313" key="4">
    <source>
        <dbReference type="Proteomes" id="UP000011087"/>
    </source>
</evidence>
<reference evidence="2 4" key="1">
    <citation type="journal article" date="2012" name="Nature">
        <title>Algal genomes reveal evolutionary mosaicism and the fate of nucleomorphs.</title>
        <authorList>
            <consortium name="DOE Joint Genome Institute"/>
            <person name="Curtis B.A."/>
            <person name="Tanifuji G."/>
            <person name="Burki F."/>
            <person name="Gruber A."/>
            <person name="Irimia M."/>
            <person name="Maruyama S."/>
            <person name="Arias M.C."/>
            <person name="Ball S.G."/>
            <person name="Gile G.H."/>
            <person name="Hirakawa Y."/>
            <person name="Hopkins J.F."/>
            <person name="Kuo A."/>
            <person name="Rensing S.A."/>
            <person name="Schmutz J."/>
            <person name="Symeonidi A."/>
            <person name="Elias M."/>
            <person name="Eveleigh R.J."/>
            <person name="Herman E.K."/>
            <person name="Klute M.J."/>
            <person name="Nakayama T."/>
            <person name="Obornik M."/>
            <person name="Reyes-Prieto A."/>
            <person name="Armbrust E.V."/>
            <person name="Aves S.J."/>
            <person name="Beiko R.G."/>
            <person name="Coutinho P."/>
            <person name="Dacks J.B."/>
            <person name="Durnford D.G."/>
            <person name="Fast N.M."/>
            <person name="Green B.R."/>
            <person name="Grisdale C.J."/>
            <person name="Hempel F."/>
            <person name="Henrissat B."/>
            <person name="Hoppner M.P."/>
            <person name="Ishida K."/>
            <person name="Kim E."/>
            <person name="Koreny L."/>
            <person name="Kroth P.G."/>
            <person name="Liu Y."/>
            <person name="Malik S.B."/>
            <person name="Maier U.G."/>
            <person name="McRose D."/>
            <person name="Mock T."/>
            <person name="Neilson J.A."/>
            <person name="Onodera N.T."/>
            <person name="Poole A.M."/>
            <person name="Pritham E.J."/>
            <person name="Richards T.A."/>
            <person name="Rocap G."/>
            <person name="Roy S.W."/>
            <person name="Sarai C."/>
            <person name="Schaack S."/>
            <person name="Shirato S."/>
            <person name="Slamovits C.H."/>
            <person name="Spencer D.F."/>
            <person name="Suzuki S."/>
            <person name="Worden A.Z."/>
            <person name="Zauner S."/>
            <person name="Barry K."/>
            <person name="Bell C."/>
            <person name="Bharti A.K."/>
            <person name="Crow J.A."/>
            <person name="Grimwood J."/>
            <person name="Kramer R."/>
            <person name="Lindquist E."/>
            <person name="Lucas S."/>
            <person name="Salamov A."/>
            <person name="McFadden G.I."/>
            <person name="Lane C.E."/>
            <person name="Keeling P.J."/>
            <person name="Gray M.W."/>
            <person name="Grigoriev I.V."/>
            <person name="Archibald J.M."/>
        </authorList>
    </citation>
    <scope>NUCLEOTIDE SEQUENCE</scope>
    <source>
        <strain evidence="2 4">CCMP2712</strain>
    </source>
</reference>
<organism evidence="2">
    <name type="scientific">Guillardia theta (strain CCMP2712)</name>
    <name type="common">Cryptophyte</name>
    <dbReference type="NCBI Taxonomy" id="905079"/>
    <lineage>
        <taxon>Eukaryota</taxon>
        <taxon>Cryptophyceae</taxon>
        <taxon>Pyrenomonadales</taxon>
        <taxon>Geminigeraceae</taxon>
        <taxon>Guillardia</taxon>
    </lineage>
</organism>
<dbReference type="HOGENOM" id="CLU_1681258_0_0_1"/>
<gene>
    <name evidence="2" type="ORF">GUITHDRAFT_165705</name>
</gene>
<dbReference type="EnsemblProtists" id="EKX36597">
    <property type="protein sequence ID" value="EKX36597"/>
    <property type="gene ID" value="GUITHDRAFT_165705"/>
</dbReference>
<sequence length="157" mass="17870">MYLEYSGSKVTGSLVTMGRSRRLASVTTNTHAMSEAMNNATQSPRHADAMKNADDQYLSKTMREYKNIHVLAEHALMGVQKIDLQIPLLYTEEETENLRGLHETLRKCKSEDSICSMKPKPKWEDTVNPVLLMLLFVNILMFSVMLLMALLPRQHSV</sequence>
<dbReference type="PaxDb" id="55529-EKX36597"/>
<dbReference type="RefSeq" id="XP_005823577.1">
    <property type="nucleotide sequence ID" value="XM_005823520.1"/>
</dbReference>
<dbReference type="GeneID" id="17293321"/>
<feature type="transmembrane region" description="Helical" evidence="1">
    <location>
        <begin position="130"/>
        <end position="151"/>
    </location>
</feature>
<evidence type="ECO:0000313" key="2">
    <source>
        <dbReference type="EMBL" id="EKX36597.1"/>
    </source>
</evidence>
<evidence type="ECO:0000313" key="3">
    <source>
        <dbReference type="EnsemblProtists" id="EKX36597"/>
    </source>
</evidence>
<accession>L1IKE8</accession>
<dbReference type="AlphaFoldDB" id="L1IKE8"/>
<dbReference type="EMBL" id="JH993071">
    <property type="protein sequence ID" value="EKX36597.1"/>
    <property type="molecule type" value="Genomic_DNA"/>
</dbReference>
<keyword evidence="4" id="KW-1185">Reference proteome</keyword>
<protein>
    <submittedName>
        <fullName evidence="2 3">Uncharacterized protein</fullName>
    </submittedName>
</protein>
<dbReference type="KEGG" id="gtt:GUITHDRAFT_165705"/>
<reference evidence="4" key="2">
    <citation type="submission" date="2012-11" db="EMBL/GenBank/DDBJ databases">
        <authorList>
            <person name="Kuo A."/>
            <person name="Curtis B.A."/>
            <person name="Tanifuji G."/>
            <person name="Burki F."/>
            <person name="Gruber A."/>
            <person name="Irimia M."/>
            <person name="Maruyama S."/>
            <person name="Arias M.C."/>
            <person name="Ball S.G."/>
            <person name="Gile G.H."/>
            <person name="Hirakawa Y."/>
            <person name="Hopkins J.F."/>
            <person name="Rensing S.A."/>
            <person name="Schmutz J."/>
            <person name="Symeonidi A."/>
            <person name="Elias M."/>
            <person name="Eveleigh R.J."/>
            <person name="Herman E.K."/>
            <person name="Klute M.J."/>
            <person name="Nakayama T."/>
            <person name="Obornik M."/>
            <person name="Reyes-Prieto A."/>
            <person name="Armbrust E.V."/>
            <person name="Aves S.J."/>
            <person name="Beiko R.G."/>
            <person name="Coutinho P."/>
            <person name="Dacks J.B."/>
            <person name="Durnford D.G."/>
            <person name="Fast N.M."/>
            <person name="Green B.R."/>
            <person name="Grisdale C."/>
            <person name="Hempe F."/>
            <person name="Henrissat B."/>
            <person name="Hoppner M.P."/>
            <person name="Ishida K.-I."/>
            <person name="Kim E."/>
            <person name="Koreny L."/>
            <person name="Kroth P.G."/>
            <person name="Liu Y."/>
            <person name="Malik S.-B."/>
            <person name="Maier U.G."/>
            <person name="McRose D."/>
            <person name="Mock T."/>
            <person name="Neilson J.A."/>
            <person name="Onodera N.T."/>
            <person name="Poole A.M."/>
            <person name="Pritham E.J."/>
            <person name="Richards T.A."/>
            <person name="Rocap G."/>
            <person name="Roy S.W."/>
            <person name="Sarai C."/>
            <person name="Schaack S."/>
            <person name="Shirato S."/>
            <person name="Slamovits C.H."/>
            <person name="Spencer D.F."/>
            <person name="Suzuki S."/>
            <person name="Worden A.Z."/>
            <person name="Zauner S."/>
            <person name="Barry K."/>
            <person name="Bell C."/>
            <person name="Bharti A.K."/>
            <person name="Crow J.A."/>
            <person name="Grimwood J."/>
            <person name="Kramer R."/>
            <person name="Lindquist E."/>
            <person name="Lucas S."/>
            <person name="Salamov A."/>
            <person name="McFadden G.I."/>
            <person name="Lane C.E."/>
            <person name="Keeling P.J."/>
            <person name="Gray M.W."/>
            <person name="Grigoriev I.V."/>
            <person name="Archibald J.M."/>
        </authorList>
    </citation>
    <scope>NUCLEOTIDE SEQUENCE</scope>
    <source>
        <strain evidence="4">CCMP2712</strain>
    </source>
</reference>
<name>L1IKE8_GUITC</name>
<keyword evidence="1" id="KW-1133">Transmembrane helix</keyword>
<proteinExistence type="predicted"/>
<dbReference type="Proteomes" id="UP000011087">
    <property type="component" value="Unassembled WGS sequence"/>
</dbReference>
<evidence type="ECO:0000256" key="1">
    <source>
        <dbReference type="SAM" id="Phobius"/>
    </source>
</evidence>
<keyword evidence="1" id="KW-0472">Membrane</keyword>
<reference evidence="3" key="3">
    <citation type="submission" date="2015-06" db="UniProtKB">
        <authorList>
            <consortium name="EnsemblProtists"/>
        </authorList>
    </citation>
    <scope>IDENTIFICATION</scope>
</reference>
<keyword evidence="1" id="KW-0812">Transmembrane</keyword>